<evidence type="ECO:0000256" key="2">
    <source>
        <dbReference type="ARBA" id="ARBA00008133"/>
    </source>
</evidence>
<dbReference type="InterPro" id="IPR003754">
    <property type="entry name" value="4pyrrol_synth_uPrphyn_synth"/>
</dbReference>
<protein>
    <recommendedName>
        <fullName evidence="7 9">Uroporphyrinogen-III synthase</fullName>
        <ecNumber evidence="3 9">4.2.1.75</ecNumber>
    </recommendedName>
</protein>
<comment type="catalytic activity">
    <reaction evidence="8 9">
        <text>hydroxymethylbilane = uroporphyrinogen III + H2O</text>
        <dbReference type="Rhea" id="RHEA:18965"/>
        <dbReference type="ChEBI" id="CHEBI:15377"/>
        <dbReference type="ChEBI" id="CHEBI:57308"/>
        <dbReference type="ChEBI" id="CHEBI:57845"/>
        <dbReference type="EC" id="4.2.1.75"/>
    </reaction>
</comment>
<dbReference type="EC" id="4.2.1.75" evidence="3 9"/>
<evidence type="ECO:0000256" key="4">
    <source>
        <dbReference type="ARBA" id="ARBA00023239"/>
    </source>
</evidence>
<evidence type="ECO:0000259" key="11">
    <source>
        <dbReference type="Pfam" id="PF02602"/>
    </source>
</evidence>
<evidence type="ECO:0000256" key="7">
    <source>
        <dbReference type="ARBA" id="ARBA00040167"/>
    </source>
</evidence>
<comment type="function">
    <text evidence="6 9">Catalyzes cyclization of the linear tetrapyrrole, hydroxymethylbilane, to the macrocyclic uroporphyrinogen III.</text>
</comment>
<keyword evidence="4 9" id="KW-0456">Lyase</keyword>
<evidence type="ECO:0000256" key="10">
    <source>
        <dbReference type="SAM" id="MobiDB-lite"/>
    </source>
</evidence>
<evidence type="ECO:0000313" key="12">
    <source>
        <dbReference type="EMBL" id="MBO1751070.1"/>
    </source>
</evidence>
<keyword evidence="5 9" id="KW-0627">Porphyrin biosynthesis</keyword>
<sequence>MTGLALEGWPVLVPHGGEWGEKVTGLLARHGAVATVVPLIEFAPPEDVAALDAALVRLTEGAYDWVTITSGTTVTALAGRAAGIVNPTSPAARTPSTALAAMIGRTQLAAVGPGTARVLERHGLTPHLVPTGEYSARGLVAEFPPPPLSADPSAPSSARVLSPHSDLAEPTVVDGLRAAGWEVDDVIAYRTVSGPQPSCELREDVRSGVFRAVLLSSASTVTNLLELVGPPPARTLVCCIGPRTVRAAEAAGLEVHVVPEHATAEDLVEALAQHGRAQHGRATSTDAPSSDVVSSPEPPRSS</sequence>
<dbReference type="GO" id="GO:0004852">
    <property type="term" value="F:uroporphyrinogen-III synthase activity"/>
    <property type="evidence" value="ECO:0007669"/>
    <property type="project" value="UniProtKB-UniRule"/>
</dbReference>
<comment type="similarity">
    <text evidence="2 9">Belongs to the uroporphyrinogen-III synthase family.</text>
</comment>
<dbReference type="PANTHER" id="PTHR38042:SF1">
    <property type="entry name" value="UROPORPHYRINOGEN-III SYNTHASE, CHLOROPLASTIC"/>
    <property type="match status" value="1"/>
</dbReference>
<name>A0A939LQD4_9CELL</name>
<dbReference type="Gene3D" id="3.40.50.10090">
    <property type="match status" value="2"/>
</dbReference>
<evidence type="ECO:0000256" key="3">
    <source>
        <dbReference type="ARBA" id="ARBA00013109"/>
    </source>
</evidence>
<reference evidence="12" key="1">
    <citation type="submission" date="2021-03" db="EMBL/GenBank/DDBJ databases">
        <title>Actinotalea soli sp. nov., isolated from soil.</title>
        <authorList>
            <person name="Ping W."/>
            <person name="Zhang J."/>
        </authorList>
    </citation>
    <scope>NUCLEOTIDE SEQUENCE</scope>
    <source>
        <strain evidence="12">BY-33</strain>
    </source>
</reference>
<evidence type="ECO:0000256" key="9">
    <source>
        <dbReference type="RuleBase" id="RU366031"/>
    </source>
</evidence>
<feature type="region of interest" description="Disordered" evidence="10">
    <location>
        <begin position="273"/>
        <end position="302"/>
    </location>
</feature>
<accession>A0A939LQD4</accession>
<dbReference type="SUPFAM" id="SSF69618">
    <property type="entry name" value="HemD-like"/>
    <property type="match status" value="1"/>
</dbReference>
<evidence type="ECO:0000256" key="6">
    <source>
        <dbReference type="ARBA" id="ARBA00037589"/>
    </source>
</evidence>
<dbReference type="AlphaFoldDB" id="A0A939LQD4"/>
<evidence type="ECO:0000313" key="13">
    <source>
        <dbReference type="Proteomes" id="UP000664209"/>
    </source>
</evidence>
<dbReference type="RefSeq" id="WP_208054760.1">
    <property type="nucleotide sequence ID" value="NZ_JAGEMK010000002.1"/>
</dbReference>
<dbReference type="CDD" id="cd06578">
    <property type="entry name" value="HemD"/>
    <property type="match status" value="1"/>
</dbReference>
<dbReference type="InterPro" id="IPR036108">
    <property type="entry name" value="4pyrrol_syn_uPrphyn_synt_sf"/>
</dbReference>
<feature type="compositionally biased region" description="Low complexity" evidence="10">
    <location>
        <begin position="283"/>
        <end position="295"/>
    </location>
</feature>
<dbReference type="FunFam" id="3.40.50.10090:FF:000001">
    <property type="entry name" value="Bifunctional uroporphyrinogen-III C-methyltransferase/uroporphyrinogen-III synthase"/>
    <property type="match status" value="1"/>
</dbReference>
<dbReference type="GO" id="GO:0006780">
    <property type="term" value="P:uroporphyrinogen III biosynthetic process"/>
    <property type="evidence" value="ECO:0007669"/>
    <property type="project" value="UniProtKB-UniRule"/>
</dbReference>
<feature type="domain" description="Tetrapyrrole biosynthesis uroporphyrinogen III synthase" evidence="11">
    <location>
        <begin position="24"/>
        <end position="269"/>
    </location>
</feature>
<evidence type="ECO:0000256" key="8">
    <source>
        <dbReference type="ARBA" id="ARBA00048617"/>
    </source>
</evidence>
<comment type="caution">
    <text evidence="12">The sequence shown here is derived from an EMBL/GenBank/DDBJ whole genome shotgun (WGS) entry which is preliminary data.</text>
</comment>
<evidence type="ECO:0000256" key="1">
    <source>
        <dbReference type="ARBA" id="ARBA00004772"/>
    </source>
</evidence>
<dbReference type="EMBL" id="JAGEMK010000002">
    <property type="protein sequence ID" value="MBO1751070.1"/>
    <property type="molecule type" value="Genomic_DNA"/>
</dbReference>
<dbReference type="Proteomes" id="UP000664209">
    <property type="component" value="Unassembled WGS sequence"/>
</dbReference>
<organism evidence="12 13">
    <name type="scientific">Actinotalea soli</name>
    <dbReference type="NCBI Taxonomy" id="2819234"/>
    <lineage>
        <taxon>Bacteria</taxon>
        <taxon>Bacillati</taxon>
        <taxon>Actinomycetota</taxon>
        <taxon>Actinomycetes</taxon>
        <taxon>Micrococcales</taxon>
        <taxon>Cellulomonadaceae</taxon>
        <taxon>Actinotalea</taxon>
    </lineage>
</organism>
<dbReference type="Pfam" id="PF02602">
    <property type="entry name" value="HEM4"/>
    <property type="match status" value="1"/>
</dbReference>
<evidence type="ECO:0000256" key="5">
    <source>
        <dbReference type="ARBA" id="ARBA00023244"/>
    </source>
</evidence>
<dbReference type="InterPro" id="IPR039793">
    <property type="entry name" value="UROS/Hem4"/>
</dbReference>
<keyword evidence="13" id="KW-1185">Reference proteome</keyword>
<comment type="pathway">
    <text evidence="1 9">Porphyrin-containing compound metabolism; protoporphyrin-IX biosynthesis; coproporphyrinogen-III from 5-aminolevulinate: step 3/4.</text>
</comment>
<dbReference type="PANTHER" id="PTHR38042">
    <property type="entry name" value="UROPORPHYRINOGEN-III SYNTHASE, CHLOROPLASTIC"/>
    <property type="match status" value="1"/>
</dbReference>
<gene>
    <name evidence="12" type="ORF">J4G33_04560</name>
</gene>
<proteinExistence type="inferred from homology"/>
<dbReference type="GO" id="GO:0006782">
    <property type="term" value="P:protoporphyrinogen IX biosynthetic process"/>
    <property type="evidence" value="ECO:0007669"/>
    <property type="project" value="UniProtKB-UniRule"/>
</dbReference>